<dbReference type="InterPro" id="IPR000700">
    <property type="entry name" value="PAS-assoc_C"/>
</dbReference>
<dbReference type="InterPro" id="IPR032710">
    <property type="entry name" value="NTF2-like_dom_sf"/>
</dbReference>
<dbReference type="PANTHER" id="PTHR43047:SF64">
    <property type="entry name" value="HISTIDINE KINASE CONTAINING CHEY-HOMOLOGOUS RECEIVER DOMAIN AND PAS DOMAIN-RELATED"/>
    <property type="match status" value="1"/>
</dbReference>
<feature type="compositionally biased region" description="Basic and acidic residues" evidence="11">
    <location>
        <begin position="856"/>
        <end position="866"/>
    </location>
</feature>
<dbReference type="SMART" id="SM00448">
    <property type="entry name" value="REC"/>
    <property type="match status" value="1"/>
</dbReference>
<dbReference type="PROSITE" id="PS50110">
    <property type="entry name" value="RESPONSE_REGULATORY"/>
    <property type="match status" value="1"/>
</dbReference>
<evidence type="ECO:0000256" key="7">
    <source>
        <dbReference type="ARBA" id="ARBA00023012"/>
    </source>
</evidence>
<feature type="coiled-coil region" evidence="10">
    <location>
        <begin position="156"/>
        <end position="187"/>
    </location>
</feature>
<dbReference type="InterPro" id="IPR013655">
    <property type="entry name" value="PAS_fold_3"/>
</dbReference>
<evidence type="ECO:0000256" key="6">
    <source>
        <dbReference type="ARBA" id="ARBA00022777"/>
    </source>
</evidence>
<evidence type="ECO:0000256" key="9">
    <source>
        <dbReference type="PROSITE-ProRule" id="PRU00169"/>
    </source>
</evidence>
<dbReference type="InterPro" id="IPR037401">
    <property type="entry name" value="SnoaL-like"/>
</dbReference>
<feature type="modified residue" description="4-aspartylphosphate" evidence="9">
    <location>
        <position position="950"/>
    </location>
</feature>
<dbReference type="PROSITE" id="PS50113">
    <property type="entry name" value="PAC"/>
    <property type="match status" value="2"/>
</dbReference>
<dbReference type="SMART" id="SM00387">
    <property type="entry name" value="HATPase_c"/>
    <property type="match status" value="1"/>
</dbReference>
<dbReference type="SUPFAM" id="SSF55874">
    <property type="entry name" value="ATPase domain of HSP90 chaperone/DNA topoisomerase II/histidine kinase"/>
    <property type="match status" value="1"/>
</dbReference>
<dbReference type="PATRIC" id="fig|742733.3.peg.1814"/>
<dbReference type="PRINTS" id="PR00344">
    <property type="entry name" value="BCTRLSENSOR"/>
</dbReference>
<sequence>MGKQNGVTGAQRMEDAKRLASRLMHLHYCENDVDSIISAFAPEFLWMGAGEDEYIAGRQACTGAFRQMKGEIPRCNIWDEEYDVIQPAAGFYIVTGRMWIATDPSTRMYLKVHQRVSFVFQETDEGLKCSHIHCSNPYQEMMEGEQFPEKIGRQSYEYVQERLNRLEEEMQKKNLQAEEDARRLREQTGLLSSIYDTVPCGIIRFSRSRDKGYRLISANRAALTLLGYDSVEEGLRDWHDGVLGTVLREDQERLRDCYLKLQSPGDRQDMEYRAQWKDGSIHWMDGTNMVVGTTPEGDYIIQRTLVDITARKTLQQQLDREQEMYRVAMEASAAVMYEYLMDSDTFISYEPRLGEGILRGELHPYSKALVEQQIVHPDDVPMVIDNICKGRAEAFEVRCATPGGKKGEYIWYRVNSRLIQEDGKPGRVVGALYNIHSMKSLLFENSERLHMNQSALLAINGVYVSIFYVNLPQDSYYGVRVPDARETKLLPRAGKFSSILRSYILNQVDDTDWHKIELMCDKDWLMQMITQKNEHMEAEFRMAAGASESPMWLRLEIHLVAMEGGRPKTVILAFRNISSEKQKELEHREEERKAKQALEEAYAAANRANQAKSEFLSKMSHDIRTPMNAILGMAAVAEGYLEDKAKVADCLSKIRMSGDHLLGLINAVLDMSKIESGSVCLTESVFSLNGMMREIGLMIRPDTEQKEQHLEVYVGDLSHDAVYGDLVRVKEILLNLLSNAVKYTPKKGCIRAALEEKPSGKDHVGCYEFTVEDNGIGMSPAFQEKMFTPFERAADARVRGIQGTGLGLAITRNLVQMMNGTIQVESRLDEGTRFVVTVFMKLAGEKPEEDGQAPGKAKDKAGEPAGEKAGAQTAGEKAGRCHNTGNPSGTAAFEPGARILLAEDNDLNREIVQELLMLQGLETACAVNGREAVDLFAGNPPGTYALILMDIQMPVMNGYEASRAIRTMGERGERPDGAEIPIIALTANAFADDVYRAKQAGMSEHIAKPLEIDRLLEVMHRWMDK</sequence>
<reference evidence="15 16" key="1">
    <citation type="submission" date="2011-08" db="EMBL/GenBank/DDBJ databases">
        <title>The Genome Sequence of Clostridium citroniae WAL-17108.</title>
        <authorList>
            <consortium name="The Broad Institute Genome Sequencing Platform"/>
            <person name="Earl A."/>
            <person name="Ward D."/>
            <person name="Feldgarden M."/>
            <person name="Gevers D."/>
            <person name="Finegold S.M."/>
            <person name="Summanen P.H."/>
            <person name="Molitoris D.R."/>
            <person name="Vaisanen M.L."/>
            <person name="Daigneault M."/>
            <person name="Allen-Vercoe E."/>
            <person name="Young S.K."/>
            <person name="Zeng Q."/>
            <person name="Gargeya S."/>
            <person name="Fitzgerald M."/>
            <person name="Haas B."/>
            <person name="Abouelleil A."/>
            <person name="Alvarado L."/>
            <person name="Arachchi H.M."/>
            <person name="Berlin A."/>
            <person name="Brown A."/>
            <person name="Chapman S.B."/>
            <person name="Chen Z."/>
            <person name="Dunbar C."/>
            <person name="Freedman E."/>
            <person name="Gearin G."/>
            <person name="Gellesch M."/>
            <person name="Goldberg J."/>
            <person name="Griggs A."/>
            <person name="Gujja S."/>
            <person name="Heiman D."/>
            <person name="Howarth C."/>
            <person name="Larson L."/>
            <person name="Lui A."/>
            <person name="MacDonald P.J.P."/>
            <person name="Montmayeur A."/>
            <person name="Murphy C."/>
            <person name="Neiman D."/>
            <person name="Pearson M."/>
            <person name="Priest M."/>
            <person name="Roberts A."/>
            <person name="Saif S."/>
            <person name="Shea T."/>
            <person name="Shenoy N."/>
            <person name="Sisk P."/>
            <person name="Stolte C."/>
            <person name="Sykes S."/>
            <person name="Wortman J."/>
            <person name="Nusbaum C."/>
            <person name="Birren B."/>
        </authorList>
    </citation>
    <scope>NUCLEOTIDE SEQUENCE [LARGE SCALE GENOMIC DNA]</scope>
    <source>
        <strain evidence="15 16">WAL-17108</strain>
    </source>
</reference>
<dbReference type="eggNOG" id="COG2205">
    <property type="taxonomic scope" value="Bacteria"/>
</dbReference>
<name>G5HHA0_9FIRM</name>
<keyword evidence="4 9" id="KW-0597">Phosphoprotein</keyword>
<dbReference type="SUPFAM" id="SSF54427">
    <property type="entry name" value="NTF2-like"/>
    <property type="match status" value="1"/>
</dbReference>
<dbReference type="Gene3D" id="3.40.50.2300">
    <property type="match status" value="1"/>
</dbReference>
<dbReference type="Pfam" id="PF00072">
    <property type="entry name" value="Response_reg"/>
    <property type="match status" value="1"/>
</dbReference>
<dbReference type="GO" id="GO:0000155">
    <property type="term" value="F:phosphorelay sensor kinase activity"/>
    <property type="evidence" value="ECO:0007669"/>
    <property type="project" value="InterPro"/>
</dbReference>
<evidence type="ECO:0000259" key="12">
    <source>
        <dbReference type="PROSITE" id="PS50109"/>
    </source>
</evidence>
<dbReference type="CDD" id="cd00082">
    <property type="entry name" value="HisKA"/>
    <property type="match status" value="1"/>
</dbReference>
<dbReference type="Gene3D" id="3.30.450.20">
    <property type="entry name" value="PAS domain"/>
    <property type="match status" value="2"/>
</dbReference>
<organism evidence="15 16">
    <name type="scientific">[Clostridium] citroniae WAL-17108</name>
    <dbReference type="NCBI Taxonomy" id="742733"/>
    <lineage>
        <taxon>Bacteria</taxon>
        <taxon>Bacillati</taxon>
        <taxon>Bacillota</taxon>
        <taxon>Clostridia</taxon>
        <taxon>Lachnospirales</taxon>
        <taxon>Lachnospiraceae</taxon>
        <taxon>Enterocloster</taxon>
    </lineage>
</organism>
<dbReference type="EMBL" id="ADLJ01000014">
    <property type="protein sequence ID" value="EHE99175.1"/>
    <property type="molecule type" value="Genomic_DNA"/>
</dbReference>
<dbReference type="InterPro" id="IPR036890">
    <property type="entry name" value="HATPase_C_sf"/>
</dbReference>
<evidence type="ECO:0000256" key="3">
    <source>
        <dbReference type="ARBA" id="ARBA00018672"/>
    </source>
</evidence>
<feature type="domain" description="PAC" evidence="14">
    <location>
        <begin position="536"/>
        <end position="589"/>
    </location>
</feature>
<dbReference type="RefSeq" id="WP_007861049.1">
    <property type="nucleotide sequence ID" value="NZ_JH376420.1"/>
</dbReference>
<evidence type="ECO:0000313" key="15">
    <source>
        <dbReference type="EMBL" id="EHE99175.1"/>
    </source>
</evidence>
<dbReference type="AlphaFoldDB" id="G5HHA0"/>
<proteinExistence type="predicted"/>
<dbReference type="Gene3D" id="3.10.450.50">
    <property type="match status" value="1"/>
</dbReference>
<dbReference type="Pfam" id="PF08447">
    <property type="entry name" value="PAS_3"/>
    <property type="match status" value="1"/>
</dbReference>
<keyword evidence="5" id="KW-0808">Transferase</keyword>
<evidence type="ECO:0000256" key="4">
    <source>
        <dbReference type="ARBA" id="ARBA00022553"/>
    </source>
</evidence>
<dbReference type="PROSITE" id="PS50109">
    <property type="entry name" value="HIS_KIN"/>
    <property type="match status" value="1"/>
</dbReference>
<feature type="domain" description="Histidine kinase" evidence="12">
    <location>
        <begin position="618"/>
        <end position="842"/>
    </location>
</feature>
<comment type="caution">
    <text evidence="15">The sequence shown here is derived from an EMBL/GenBank/DDBJ whole genome shotgun (WGS) entry which is preliminary data.</text>
</comment>
<dbReference type="Pfam" id="PF02518">
    <property type="entry name" value="HATPase_c"/>
    <property type="match status" value="1"/>
</dbReference>
<feature type="coiled-coil region" evidence="10">
    <location>
        <begin position="580"/>
        <end position="611"/>
    </location>
</feature>
<dbReference type="InterPro" id="IPR036097">
    <property type="entry name" value="HisK_dim/P_sf"/>
</dbReference>
<comment type="function">
    <text evidence="8">May play the central regulatory role in sporulation. It may be an element of the effector pathway responsible for the activation of sporulation genes in response to nutritional stress. Spo0A may act in concert with spo0H (a sigma factor) to control the expression of some genes that are critical to the sporulation process.</text>
</comment>
<accession>G5HHA0</accession>
<evidence type="ECO:0000256" key="11">
    <source>
        <dbReference type="SAM" id="MobiDB-lite"/>
    </source>
</evidence>
<keyword evidence="10" id="KW-0175">Coiled coil</keyword>
<evidence type="ECO:0000256" key="10">
    <source>
        <dbReference type="SAM" id="Coils"/>
    </source>
</evidence>
<dbReference type="SUPFAM" id="SSF47384">
    <property type="entry name" value="Homodimeric domain of signal transducing histidine kinase"/>
    <property type="match status" value="1"/>
</dbReference>
<dbReference type="HOGENOM" id="CLU_000445_114_21_9"/>
<dbReference type="Gene3D" id="1.10.287.130">
    <property type="match status" value="1"/>
</dbReference>
<dbReference type="eggNOG" id="COG0784">
    <property type="taxonomic scope" value="Bacteria"/>
</dbReference>
<dbReference type="InterPro" id="IPR001789">
    <property type="entry name" value="Sig_transdc_resp-reg_receiver"/>
</dbReference>
<dbReference type="Pfam" id="PF13474">
    <property type="entry name" value="SnoaL_3"/>
    <property type="match status" value="1"/>
</dbReference>
<dbReference type="SUPFAM" id="SSF52172">
    <property type="entry name" value="CheY-like"/>
    <property type="match status" value="1"/>
</dbReference>
<feature type="domain" description="Response regulatory" evidence="13">
    <location>
        <begin position="898"/>
        <end position="1023"/>
    </location>
</feature>
<dbReference type="InterPro" id="IPR004358">
    <property type="entry name" value="Sig_transdc_His_kin-like_C"/>
</dbReference>
<dbReference type="Pfam" id="PF00512">
    <property type="entry name" value="HisKA"/>
    <property type="match status" value="1"/>
</dbReference>
<dbReference type="SMART" id="SM00388">
    <property type="entry name" value="HisKA"/>
    <property type="match status" value="1"/>
</dbReference>
<dbReference type="InterPro" id="IPR000014">
    <property type="entry name" value="PAS"/>
</dbReference>
<evidence type="ECO:0000259" key="14">
    <source>
        <dbReference type="PROSITE" id="PS50113"/>
    </source>
</evidence>
<dbReference type="SUPFAM" id="SSF55785">
    <property type="entry name" value="PYP-like sensor domain (PAS domain)"/>
    <property type="match status" value="2"/>
</dbReference>
<feature type="domain" description="PAC" evidence="14">
    <location>
        <begin position="268"/>
        <end position="320"/>
    </location>
</feature>
<dbReference type="Proteomes" id="UP000003763">
    <property type="component" value="Unassembled WGS sequence"/>
</dbReference>
<dbReference type="InterPro" id="IPR003661">
    <property type="entry name" value="HisK_dim/P_dom"/>
</dbReference>
<keyword evidence="6" id="KW-0418">Kinase</keyword>
<dbReference type="CDD" id="cd17546">
    <property type="entry name" value="REC_hyHK_CKI1_RcsC-like"/>
    <property type="match status" value="1"/>
</dbReference>
<dbReference type="eggNOG" id="COG2202">
    <property type="taxonomic scope" value="Bacteria"/>
</dbReference>
<dbReference type="InterPro" id="IPR011006">
    <property type="entry name" value="CheY-like_superfamily"/>
</dbReference>
<feature type="region of interest" description="Disordered" evidence="11">
    <location>
        <begin position="845"/>
        <end position="892"/>
    </location>
</feature>
<dbReference type="Gene3D" id="3.30.565.10">
    <property type="entry name" value="Histidine kinase-like ATPase, C-terminal domain"/>
    <property type="match status" value="1"/>
</dbReference>
<comment type="catalytic activity">
    <reaction evidence="1">
        <text>ATP + protein L-histidine = ADP + protein N-phospho-L-histidine.</text>
        <dbReference type="EC" id="2.7.13.3"/>
    </reaction>
</comment>
<dbReference type="InterPro" id="IPR005467">
    <property type="entry name" value="His_kinase_dom"/>
</dbReference>
<evidence type="ECO:0000259" key="13">
    <source>
        <dbReference type="PROSITE" id="PS50110"/>
    </source>
</evidence>
<gene>
    <name evidence="15" type="ORF">HMPREF9469_01744</name>
</gene>
<keyword evidence="7" id="KW-0902">Two-component regulatory system</keyword>
<evidence type="ECO:0000256" key="1">
    <source>
        <dbReference type="ARBA" id="ARBA00000085"/>
    </source>
</evidence>
<dbReference type="CDD" id="cd00130">
    <property type="entry name" value="PAS"/>
    <property type="match status" value="1"/>
</dbReference>
<evidence type="ECO:0000313" key="16">
    <source>
        <dbReference type="Proteomes" id="UP000003763"/>
    </source>
</evidence>
<dbReference type="NCBIfam" id="TIGR00229">
    <property type="entry name" value="sensory_box"/>
    <property type="match status" value="1"/>
</dbReference>
<dbReference type="CDD" id="cd16922">
    <property type="entry name" value="HATPase_EvgS-ArcB-TorS-like"/>
    <property type="match status" value="1"/>
</dbReference>
<evidence type="ECO:0000256" key="5">
    <source>
        <dbReference type="ARBA" id="ARBA00022679"/>
    </source>
</evidence>
<dbReference type="InterPro" id="IPR003594">
    <property type="entry name" value="HATPase_dom"/>
</dbReference>
<dbReference type="InterPro" id="IPR035965">
    <property type="entry name" value="PAS-like_dom_sf"/>
</dbReference>
<protein>
    <recommendedName>
        <fullName evidence="3">Stage 0 sporulation protein A homolog</fullName>
        <ecNumber evidence="2">2.7.13.3</ecNumber>
    </recommendedName>
</protein>
<dbReference type="EC" id="2.7.13.3" evidence="2"/>
<evidence type="ECO:0000256" key="2">
    <source>
        <dbReference type="ARBA" id="ARBA00012438"/>
    </source>
</evidence>
<dbReference type="PANTHER" id="PTHR43047">
    <property type="entry name" value="TWO-COMPONENT HISTIDINE PROTEIN KINASE"/>
    <property type="match status" value="1"/>
</dbReference>
<evidence type="ECO:0000256" key="8">
    <source>
        <dbReference type="ARBA" id="ARBA00024867"/>
    </source>
</evidence>